<protein>
    <submittedName>
        <fullName evidence="1">Uncharacterized protein</fullName>
    </submittedName>
</protein>
<comment type="caution">
    <text evidence="1">The sequence shown here is derived from an EMBL/GenBank/DDBJ whole genome shotgun (WGS) entry which is preliminary data.</text>
</comment>
<reference evidence="1" key="1">
    <citation type="submission" date="2016-06" db="EMBL/GenBank/DDBJ databases">
        <title>Draft Genome sequence of the fungus Inonotus baumii.</title>
        <authorList>
            <person name="Zhu H."/>
            <person name="Lin W."/>
        </authorList>
    </citation>
    <scope>NUCLEOTIDE SEQUENCE</scope>
    <source>
        <strain evidence="1">821</strain>
    </source>
</reference>
<name>A0A9Q5N047_SANBA</name>
<proteinExistence type="predicted"/>
<dbReference type="EMBL" id="LNZH02000209">
    <property type="protein sequence ID" value="OCB85515.1"/>
    <property type="molecule type" value="Genomic_DNA"/>
</dbReference>
<gene>
    <name evidence="1" type="ORF">A7U60_g7525</name>
</gene>
<keyword evidence="2" id="KW-1185">Reference proteome</keyword>
<evidence type="ECO:0000313" key="1">
    <source>
        <dbReference type="EMBL" id="OCB85515.1"/>
    </source>
</evidence>
<accession>A0A9Q5N047</accession>
<organism evidence="1 2">
    <name type="scientific">Sanghuangporus baumii</name>
    <name type="common">Phellinus baumii</name>
    <dbReference type="NCBI Taxonomy" id="108892"/>
    <lineage>
        <taxon>Eukaryota</taxon>
        <taxon>Fungi</taxon>
        <taxon>Dikarya</taxon>
        <taxon>Basidiomycota</taxon>
        <taxon>Agaricomycotina</taxon>
        <taxon>Agaricomycetes</taxon>
        <taxon>Hymenochaetales</taxon>
        <taxon>Hymenochaetaceae</taxon>
        <taxon>Sanghuangporus</taxon>
    </lineage>
</organism>
<dbReference type="AlphaFoldDB" id="A0A9Q5N047"/>
<evidence type="ECO:0000313" key="2">
    <source>
        <dbReference type="Proteomes" id="UP000757232"/>
    </source>
</evidence>
<dbReference type="Proteomes" id="UP000757232">
    <property type="component" value="Unassembled WGS sequence"/>
</dbReference>
<sequence>MGRAQAGEAVDMAAIAVTGANQEANDAERPANHKRILRHMVDLKGKEGLTRREVVTINLQDQEGDISRGVSGEVRSAHKGLDDRNRIAGYPIS</sequence>